<dbReference type="AlphaFoldDB" id="K5BGI0"/>
<feature type="coiled-coil region" evidence="1">
    <location>
        <begin position="68"/>
        <end position="113"/>
    </location>
</feature>
<proteinExistence type="predicted"/>
<organism evidence="2 3">
    <name type="scientific">Mycolicibacterium hassiacum (strain DSM 44199 / CIP 105218 / JCM 12690 / 3849)</name>
    <name type="common">Mycobacterium hassiacum</name>
    <dbReference type="NCBI Taxonomy" id="1122247"/>
    <lineage>
        <taxon>Bacteria</taxon>
        <taxon>Bacillati</taxon>
        <taxon>Actinomycetota</taxon>
        <taxon>Actinomycetes</taxon>
        <taxon>Mycobacteriales</taxon>
        <taxon>Mycobacteriaceae</taxon>
        <taxon>Mycolicibacterium</taxon>
    </lineage>
</organism>
<protein>
    <submittedName>
        <fullName evidence="2">Uncharacterized protein</fullName>
    </submittedName>
</protein>
<evidence type="ECO:0000256" key="1">
    <source>
        <dbReference type="SAM" id="Coils"/>
    </source>
</evidence>
<comment type="caution">
    <text evidence="2">The sequence shown here is derived from an EMBL/GenBank/DDBJ whole genome shotgun (WGS) entry which is preliminary data.</text>
</comment>
<keyword evidence="1" id="KW-0175">Coiled coil</keyword>
<reference evidence="2 3" key="1">
    <citation type="journal article" date="2012" name="J. Bacteriol.">
        <title>Genome sequence of Mycobacterium hassiacum DSM 44199, a rare source of heat-stable mycobacterial proteins.</title>
        <authorList>
            <person name="Tiago I."/>
            <person name="Maranha A."/>
            <person name="Mendes V."/>
            <person name="Alarico S."/>
            <person name="Moynihan P.J."/>
            <person name="Clarke A.J."/>
            <person name="Macedo-Ribeiro S."/>
            <person name="Pereira P.J."/>
            <person name="Empadinhas N."/>
        </authorList>
    </citation>
    <scope>NUCLEOTIDE SEQUENCE [LARGE SCALE GENOMIC DNA]</scope>
    <source>
        <strain evidence="3">DSM 44199 / CIP 105218 / JCM 12690 / 3849</strain>
    </source>
</reference>
<evidence type="ECO:0000313" key="2">
    <source>
        <dbReference type="EMBL" id="EKF24051.1"/>
    </source>
</evidence>
<dbReference type="Proteomes" id="UP000006265">
    <property type="component" value="Unassembled WGS sequence"/>
</dbReference>
<sequence length="120" mass="13368">MRIVRVELPDESLKTSRVLAGQRGNGYAVIVYFSRPADAFERMALEDELDIEFDDNDPMCAINRNTTLEVLENDIDGINATIDNAIENARVAREAAEEEDARLKELAKKLTRDLRSAAGG</sequence>
<evidence type="ECO:0000313" key="3">
    <source>
        <dbReference type="Proteomes" id="UP000006265"/>
    </source>
</evidence>
<dbReference type="EMBL" id="AMRA01000047">
    <property type="protein sequence ID" value="EKF24051.1"/>
    <property type="molecule type" value="Genomic_DNA"/>
</dbReference>
<dbReference type="PATRIC" id="fig|1122247.3.peg.1866"/>
<name>K5BGI0_MYCHD</name>
<keyword evidence="3" id="KW-1185">Reference proteome</keyword>
<accession>K5BGI0</accession>
<gene>
    <name evidence="2" type="ORF">C731_1936</name>
</gene>